<evidence type="ECO:0000313" key="1">
    <source>
        <dbReference type="EMBL" id="BBO22728.1"/>
    </source>
</evidence>
<proteinExistence type="predicted"/>
<organism evidence="1 2">
    <name type="scientific">Candidatus Nitrosymbiomonas proteolyticus</name>
    <dbReference type="NCBI Taxonomy" id="2608984"/>
    <lineage>
        <taxon>Bacteria</taxon>
        <taxon>Bacillati</taxon>
        <taxon>Armatimonadota</taxon>
        <taxon>Armatimonadota incertae sedis</taxon>
        <taxon>Candidatus Nitrosymbiomonas</taxon>
    </lineage>
</organism>
<name>A0A809R7S2_9BACT</name>
<accession>A0A809R7S2</accession>
<evidence type="ECO:0008006" key="3">
    <source>
        <dbReference type="Google" id="ProtNLM"/>
    </source>
</evidence>
<dbReference type="InterPro" id="IPR013783">
    <property type="entry name" value="Ig-like_fold"/>
</dbReference>
<dbReference type="Gene3D" id="2.60.120.260">
    <property type="entry name" value="Galactose-binding domain-like"/>
    <property type="match status" value="1"/>
</dbReference>
<dbReference type="AlphaFoldDB" id="A0A809R7S2"/>
<dbReference type="EMBL" id="AP021858">
    <property type="protein sequence ID" value="BBO22728.1"/>
    <property type="molecule type" value="Genomic_DNA"/>
</dbReference>
<dbReference type="Gene3D" id="2.60.40.10">
    <property type="entry name" value="Immunoglobulins"/>
    <property type="match status" value="1"/>
</dbReference>
<evidence type="ECO:0000313" key="2">
    <source>
        <dbReference type="Proteomes" id="UP000662873"/>
    </source>
</evidence>
<dbReference type="KEGG" id="npy:NPRO_03230"/>
<protein>
    <recommendedName>
        <fullName evidence="3">F5/8 type C domain-containing protein</fullName>
    </recommendedName>
</protein>
<sequence length="863" mass="92033">MTAWVASVFLLGSLQSPPLELHRGVGLDGLQTRYWDVVDTTLDSKEPDTCLGTLPYLLGGQGRTILIRFGDLRRALGPGKEVVAASIVLTQSAGNIPSLQRASVLNGPWLEGSSQSLAPWMAPPSAPDKTPQPTPGANWRYRVAGKSAVGWQQPGAGGAGDGSILEGAQASLREGQFVIAGLEGAVQRWYEAPYANHGIALHFENNVEFRSSHAPNGRPILRLTTREKPPAPGPDIAVVGLYAETTVPRPQLGTPHVAAQDGESIAYRTALPSAESGWPIPGQTVRYRAKVRNIGTEVAAGFDVVWSKQFRSGGTSSFSGELRPGEETELTFETPFQGDPFDPRTTPIGVVVSPKVGDANPANNAAATYEAALSVKVRLHSSVVDKVGRKVNLLGSQAVEDWVHSQVALFNDTFLAQSRFSFAADGAKARVRVQGIEVFGGDGAAATSFEADPADPSLDGVVTLGPEFDPQTLDADRSFLRLLCGAIGLVAFESSRLRAQGPDAVVNGLPDNVQRGGADRFAGLLGWGDTRNESSLPQQLSLLYDPVADPIADTLFIEPTDLLSATEVGGLQSNLGFRGTDPGAYLFGVPTVVMLRLRDLSGQPIGKAEVEVYPMAGGKIDTSSPPAKLTTSEDGVALLPKRPTQAPENYKSPSGHKAIDSLFGRIDPLGSNSALLVKAAKNGTTDYGYLKVWQFVDAYRRSGVGVAFLELRLNLGSASDVENYAASGLLSDSANGLPAQLHALVDGDPTTAHRLPGEGGWVQIDLGRDRSIAEIQLLAPADGSWESFDIVTYATGQLPIEAQVWATERDFSWTRDNRYLLEPNGARAISYRAKVRRFRFLRILNRGGQPGQLAEIRAFGPQV</sequence>
<dbReference type="Proteomes" id="UP000662873">
    <property type="component" value="Chromosome"/>
</dbReference>
<reference evidence="1" key="1">
    <citation type="journal article" name="DNA Res.">
        <title>The physiological potential of anammox bacteria as revealed by their core genome structure.</title>
        <authorList>
            <person name="Okubo T."/>
            <person name="Toyoda A."/>
            <person name="Fukuhara K."/>
            <person name="Uchiyama I."/>
            <person name="Harigaya Y."/>
            <person name="Kuroiwa M."/>
            <person name="Suzuki T."/>
            <person name="Murakami Y."/>
            <person name="Suwa Y."/>
            <person name="Takami H."/>
        </authorList>
    </citation>
    <scope>NUCLEOTIDE SEQUENCE</scope>
    <source>
        <strain evidence="1">317325-2</strain>
    </source>
</reference>
<gene>
    <name evidence="1" type="ORF">NPRO_03230</name>
</gene>